<organism evidence="2 3">
    <name type="scientific">Massilia oculi</name>
    <dbReference type="NCBI Taxonomy" id="945844"/>
    <lineage>
        <taxon>Bacteria</taxon>
        <taxon>Pseudomonadati</taxon>
        <taxon>Pseudomonadota</taxon>
        <taxon>Betaproteobacteria</taxon>
        <taxon>Burkholderiales</taxon>
        <taxon>Oxalobacteraceae</taxon>
        <taxon>Telluria group</taxon>
        <taxon>Massilia</taxon>
    </lineage>
</organism>
<sequence length="60" mass="6237">MQFTKPFQGVPAGEIYPVQYEPGDECPPELESAATELGAFDDPEEGGAGAGAPKRGRAAK</sequence>
<reference evidence="2 3" key="1">
    <citation type="submission" date="2018-05" db="EMBL/GenBank/DDBJ databases">
        <title>Complete genome sequence of Massilia oculi sp. nov. CCUG 43427T (=DSM 26321T), the type strain of M. oculi, and comparison with genome sequences of other Massilia strains.</title>
        <authorList>
            <person name="Zhu B."/>
        </authorList>
    </citation>
    <scope>NUCLEOTIDE SEQUENCE [LARGE SCALE GENOMIC DNA]</scope>
    <source>
        <strain evidence="2 3">CCUG 43427</strain>
    </source>
</reference>
<dbReference type="Proteomes" id="UP000245820">
    <property type="component" value="Chromosome"/>
</dbReference>
<name>A0A2S2DQT1_9BURK</name>
<dbReference type="EMBL" id="CP029343">
    <property type="protein sequence ID" value="AWL07658.1"/>
    <property type="molecule type" value="Genomic_DNA"/>
</dbReference>
<accession>A0A2S2DQT1</accession>
<protein>
    <submittedName>
        <fullName evidence="2">Uncharacterized protein</fullName>
    </submittedName>
</protein>
<evidence type="ECO:0000313" key="2">
    <source>
        <dbReference type="EMBL" id="AWL07658.1"/>
    </source>
</evidence>
<evidence type="ECO:0000313" key="3">
    <source>
        <dbReference type="Proteomes" id="UP000245820"/>
    </source>
</evidence>
<dbReference type="AlphaFoldDB" id="A0A2S2DQT1"/>
<dbReference type="OrthoDB" id="8613581at2"/>
<feature type="region of interest" description="Disordered" evidence="1">
    <location>
        <begin position="1"/>
        <end position="60"/>
    </location>
</feature>
<keyword evidence="3" id="KW-1185">Reference proteome</keyword>
<dbReference type="KEGG" id="mtim:DIR46_07165"/>
<gene>
    <name evidence="2" type="ORF">DIR46_07165</name>
</gene>
<proteinExistence type="predicted"/>
<evidence type="ECO:0000256" key="1">
    <source>
        <dbReference type="SAM" id="MobiDB-lite"/>
    </source>
</evidence>
<dbReference type="RefSeq" id="WP_109347939.1">
    <property type="nucleotide sequence ID" value="NZ_CP029343.1"/>
</dbReference>